<name>A0AAN7YZ26_9MYCE</name>
<gene>
    <name evidence="2" type="ORF">RB653_003405</name>
</gene>
<evidence type="ECO:0000256" key="1">
    <source>
        <dbReference type="SAM" id="Coils"/>
    </source>
</evidence>
<evidence type="ECO:0000313" key="3">
    <source>
        <dbReference type="Proteomes" id="UP001344447"/>
    </source>
</evidence>
<comment type="caution">
    <text evidence="2">The sequence shown here is derived from an EMBL/GenBank/DDBJ whole genome shotgun (WGS) entry which is preliminary data.</text>
</comment>
<evidence type="ECO:0000313" key="2">
    <source>
        <dbReference type="EMBL" id="KAK5581827.1"/>
    </source>
</evidence>
<keyword evidence="1" id="KW-0175">Coiled coil</keyword>
<feature type="coiled-coil region" evidence="1">
    <location>
        <begin position="100"/>
        <end position="134"/>
    </location>
</feature>
<accession>A0AAN7YZ26</accession>
<proteinExistence type="predicted"/>
<dbReference type="Proteomes" id="UP001344447">
    <property type="component" value="Unassembled WGS sequence"/>
</dbReference>
<dbReference type="AlphaFoldDB" id="A0AAN7YZ26"/>
<reference evidence="2 3" key="1">
    <citation type="submission" date="2023-11" db="EMBL/GenBank/DDBJ databases">
        <title>Dfirmibasis_genome.</title>
        <authorList>
            <person name="Edelbroek B."/>
            <person name="Kjellin J."/>
            <person name="Jerlstrom-Hultqvist J."/>
            <person name="Soderbom F."/>
        </authorList>
    </citation>
    <scope>NUCLEOTIDE SEQUENCE [LARGE SCALE GENOMIC DNA]</scope>
    <source>
        <strain evidence="2 3">TNS-C-14</strain>
    </source>
</reference>
<protein>
    <submittedName>
        <fullName evidence="2">Uncharacterized protein</fullName>
    </submittedName>
</protein>
<keyword evidence="3" id="KW-1185">Reference proteome</keyword>
<dbReference type="EMBL" id="JAVFKY010000001">
    <property type="protein sequence ID" value="KAK5581827.1"/>
    <property type="molecule type" value="Genomic_DNA"/>
</dbReference>
<sequence length="229" mass="26879">MPDNKNNNNNNNNNDDDGSQLIIHNNELIGKLTDEAKKTVKTYEELYEMLSICTSRKNYISRHEREEIIDALSNYFQIIEERGKLIVLATITYTDAMIKNQSLKQQNDVDNKKIEELKDKISILNKKFESQDKLFGSFIPIMKCIVESKNSILDYIRLDLGKNDITEEKFMTFINWIKDNDYDIRKMFDESGLSISEGTITFNRWELLEVTGQVFHKHHNRHVNTSFKT</sequence>
<organism evidence="2 3">
    <name type="scientific">Dictyostelium firmibasis</name>
    <dbReference type="NCBI Taxonomy" id="79012"/>
    <lineage>
        <taxon>Eukaryota</taxon>
        <taxon>Amoebozoa</taxon>
        <taxon>Evosea</taxon>
        <taxon>Eumycetozoa</taxon>
        <taxon>Dictyostelia</taxon>
        <taxon>Dictyosteliales</taxon>
        <taxon>Dictyosteliaceae</taxon>
        <taxon>Dictyostelium</taxon>
    </lineage>
</organism>